<dbReference type="GeneID" id="27690314"/>
<evidence type="ECO:0000313" key="3">
    <source>
        <dbReference type="EMBL" id="KNC97597.1"/>
    </source>
</evidence>
<evidence type="ECO:0000313" key="4">
    <source>
        <dbReference type="Proteomes" id="UP000053201"/>
    </source>
</evidence>
<feature type="transmembrane region" description="Helical" evidence="2">
    <location>
        <begin position="182"/>
        <end position="199"/>
    </location>
</feature>
<dbReference type="OMA" id="HAMAFAF"/>
<dbReference type="Proteomes" id="UP000053201">
    <property type="component" value="Unassembled WGS sequence"/>
</dbReference>
<name>A0A0L0H8T9_SPIPD</name>
<feature type="transmembrane region" description="Helical" evidence="2">
    <location>
        <begin position="131"/>
        <end position="153"/>
    </location>
</feature>
<sequence>MRQRGGKITLGRLKEIVLRSGTSKKEEEWVRTEPVEEILEPTQVQSNHPEKIIDASKVSTYSYNLTQTDPQHIMTPDDVDAWVDTLFSQCCIMDILSLWFTVWVMDKWGSLPARVEWIGYSICSIRSLQKAWYLSTQVFMGLIVFLVCVDGSLFGVIEYEKVLTIVASIVVYGSVIGQARGYGLLTMCVVSVLVAVDYYTKHAPTRMDLVLGVHCVGHGLYVMLGDLVAYAVDKRMRYFAEQNVVYGELRAYPKHHHRKHKTWKLEKSFFTTTTTTTSNSRKRSNEHHQFYYSNHYEMHSRFELAVCEVGFEFITLTWSLPQSLIVTLCSLSDTKPKTTLSPPPTILGPMDEPLLLPPALPQSGSTTLSASDVDVMVNLSYWDQLTICMPEGVVVVRGLQVNREYTVVMAIRGYWSVPVRVCTADWRVAPPPLTPVTSTTKDGDTSQKHKTEVLRLLTRELTNLRTTKKNLHTALKKCRKESAKNLAALRSDLDMLKKAHTRDLQTDTRLRRRIQTLEEGIAQAKEVQQAKEAEINNVMREINENKITTKALVKQLESLHRTRTQSESELTRLTQLFQKRLQDLETTLAHLTTRFQSLQTGLSTTTQSLHSSSNHLTHLTKTLTSAQHRQTEQATLEKRRWNEEASVLRGACEGAKRRNEALQNTLAEQVRFREILECEIEAWCPPWNVNTDVHEGFEEPELDVLSSLGLRMD</sequence>
<accession>A0A0L0H8T9</accession>
<dbReference type="RefSeq" id="XP_016605637.1">
    <property type="nucleotide sequence ID" value="XM_016755246.1"/>
</dbReference>
<dbReference type="VEuPathDB" id="FungiDB:SPPG_07066"/>
<protein>
    <submittedName>
        <fullName evidence="3">Uncharacterized protein</fullName>
    </submittedName>
</protein>
<keyword evidence="4" id="KW-1185">Reference proteome</keyword>
<keyword evidence="2" id="KW-0812">Transmembrane</keyword>
<keyword evidence="2" id="KW-0472">Membrane</keyword>
<feature type="coiled-coil region" evidence="1">
    <location>
        <begin position="479"/>
        <end position="541"/>
    </location>
</feature>
<dbReference type="InParanoid" id="A0A0L0H8T9"/>
<evidence type="ECO:0000256" key="1">
    <source>
        <dbReference type="SAM" id="Coils"/>
    </source>
</evidence>
<reference evidence="3 4" key="1">
    <citation type="submission" date="2009-08" db="EMBL/GenBank/DDBJ databases">
        <title>The Genome Sequence of Spizellomyces punctatus strain DAOM BR117.</title>
        <authorList>
            <consortium name="The Broad Institute Genome Sequencing Platform"/>
            <person name="Russ C."/>
            <person name="Cuomo C."/>
            <person name="Shea T."/>
            <person name="Young S.K."/>
            <person name="Zeng Q."/>
            <person name="Koehrsen M."/>
            <person name="Haas B."/>
            <person name="Borodovsky M."/>
            <person name="Guigo R."/>
            <person name="Alvarado L."/>
            <person name="Berlin A."/>
            <person name="Bochicchio J."/>
            <person name="Borenstein D."/>
            <person name="Chapman S."/>
            <person name="Chen Z."/>
            <person name="Engels R."/>
            <person name="Freedman E."/>
            <person name="Gellesch M."/>
            <person name="Goldberg J."/>
            <person name="Griggs A."/>
            <person name="Gujja S."/>
            <person name="Heiman D."/>
            <person name="Hepburn T."/>
            <person name="Howarth C."/>
            <person name="Jen D."/>
            <person name="Larson L."/>
            <person name="Lewis B."/>
            <person name="Mehta T."/>
            <person name="Park D."/>
            <person name="Pearson M."/>
            <person name="Roberts A."/>
            <person name="Saif S."/>
            <person name="Shenoy N."/>
            <person name="Sisk P."/>
            <person name="Stolte C."/>
            <person name="Sykes S."/>
            <person name="Thomson T."/>
            <person name="Walk T."/>
            <person name="White J."/>
            <person name="Yandava C."/>
            <person name="Burger G."/>
            <person name="Gray M.W."/>
            <person name="Holland P.W.H."/>
            <person name="King N."/>
            <person name="Lang F.B.F."/>
            <person name="Roger A.J."/>
            <person name="Ruiz-Trillo I."/>
            <person name="Lander E."/>
            <person name="Nusbaum C."/>
        </authorList>
    </citation>
    <scope>NUCLEOTIDE SEQUENCE [LARGE SCALE GENOMIC DNA]</scope>
    <source>
        <strain evidence="3 4">DAOM BR117</strain>
    </source>
</reference>
<feature type="transmembrane region" description="Helical" evidence="2">
    <location>
        <begin position="211"/>
        <end position="232"/>
    </location>
</feature>
<organism evidence="3 4">
    <name type="scientific">Spizellomyces punctatus (strain DAOM BR117)</name>
    <dbReference type="NCBI Taxonomy" id="645134"/>
    <lineage>
        <taxon>Eukaryota</taxon>
        <taxon>Fungi</taxon>
        <taxon>Fungi incertae sedis</taxon>
        <taxon>Chytridiomycota</taxon>
        <taxon>Chytridiomycota incertae sedis</taxon>
        <taxon>Chytridiomycetes</taxon>
        <taxon>Spizellomycetales</taxon>
        <taxon>Spizellomycetaceae</taxon>
        <taxon>Spizellomyces</taxon>
    </lineage>
</organism>
<dbReference type="OrthoDB" id="2156618at2759"/>
<keyword evidence="2" id="KW-1133">Transmembrane helix</keyword>
<dbReference type="AlphaFoldDB" id="A0A0L0H8T9"/>
<evidence type="ECO:0000256" key="2">
    <source>
        <dbReference type="SAM" id="Phobius"/>
    </source>
</evidence>
<keyword evidence="1" id="KW-0175">Coiled coil</keyword>
<proteinExistence type="predicted"/>
<gene>
    <name evidence="3" type="ORF">SPPG_07066</name>
</gene>
<dbReference type="EMBL" id="KQ257463">
    <property type="protein sequence ID" value="KNC97597.1"/>
    <property type="molecule type" value="Genomic_DNA"/>
</dbReference>